<dbReference type="Proteomes" id="UP000254771">
    <property type="component" value="Unassembled WGS sequence"/>
</dbReference>
<comment type="caution">
    <text evidence="3">The sequence shown here is derived from an EMBL/GenBank/DDBJ whole genome shotgun (WGS) entry which is preliminary data.</text>
</comment>
<dbReference type="EMBL" id="QFXE01000002">
    <property type="protein sequence ID" value="RDH88122.1"/>
    <property type="molecule type" value="Genomic_DNA"/>
</dbReference>
<evidence type="ECO:0000313" key="4">
    <source>
        <dbReference type="Proteomes" id="UP000254771"/>
    </source>
</evidence>
<dbReference type="GO" id="GO:0016903">
    <property type="term" value="F:oxidoreductase activity, acting on the aldehyde or oxo group of donors"/>
    <property type="evidence" value="ECO:0007669"/>
    <property type="project" value="InterPro"/>
</dbReference>
<dbReference type="SUPFAM" id="SSF53323">
    <property type="entry name" value="Pyruvate-ferredoxin oxidoreductase, PFOR, domain III"/>
    <property type="match status" value="1"/>
</dbReference>
<dbReference type="InterPro" id="IPR052554">
    <property type="entry name" value="2-oxoglutarate_synth_KorC"/>
</dbReference>
<keyword evidence="4" id="KW-1185">Reference proteome</keyword>
<dbReference type="AlphaFoldDB" id="A0A370DSK5"/>
<dbReference type="InterPro" id="IPR019752">
    <property type="entry name" value="Pyrv/ketoisovalerate_OxRed_cat"/>
</dbReference>
<evidence type="ECO:0000259" key="2">
    <source>
        <dbReference type="Pfam" id="PF01558"/>
    </source>
</evidence>
<dbReference type="Gene3D" id="3.40.920.10">
    <property type="entry name" value="Pyruvate-ferredoxin oxidoreductase, PFOR, domain III"/>
    <property type="match status" value="1"/>
</dbReference>
<keyword evidence="1" id="KW-0560">Oxidoreductase</keyword>
<sequence>MHEVRFSGFGGQGIVRCALITGKALSMYDDKFATMTQSFGPEARGGACSSQLVVSESRVLYPYVTLPGVLIALSQDSYTTYEPKLRDGGVLIYEADLVTPKEDDGRVQMYPAPVTRFAEELGNRLFANLVTLGCFSAITKIVTQDAMKKALPGLVPDRFLEVNKKAFDKGYAYGLESLDKKPLVTGDAQ</sequence>
<organism evidence="3 4">
    <name type="scientific">endosymbiont of Escarpia spicata</name>
    <dbReference type="NCBI Taxonomy" id="2200908"/>
    <lineage>
        <taxon>Bacteria</taxon>
        <taxon>Pseudomonadati</taxon>
        <taxon>Pseudomonadota</taxon>
        <taxon>Gammaproteobacteria</taxon>
        <taxon>sulfur-oxidizing symbionts</taxon>
    </lineage>
</organism>
<evidence type="ECO:0000313" key="3">
    <source>
        <dbReference type="EMBL" id="RDH88122.1"/>
    </source>
</evidence>
<feature type="domain" description="Pyruvate/ketoisovalerate oxidoreductase catalytic" evidence="2">
    <location>
        <begin position="10"/>
        <end position="172"/>
    </location>
</feature>
<dbReference type="InterPro" id="IPR002869">
    <property type="entry name" value="Pyrv_flavodox_OxRed_cen"/>
</dbReference>
<gene>
    <name evidence="3" type="ORF">DIZ78_01665</name>
</gene>
<protein>
    <submittedName>
        <fullName evidence="3">Pyruvate ferredoxin oxidoreductase</fullName>
    </submittedName>
</protein>
<dbReference type="PANTHER" id="PTHR42730:SF1">
    <property type="entry name" value="2-OXOGLUTARATE SYNTHASE SUBUNIT KORC"/>
    <property type="match status" value="1"/>
</dbReference>
<dbReference type="Pfam" id="PF01558">
    <property type="entry name" value="POR"/>
    <property type="match status" value="1"/>
</dbReference>
<accession>A0A370DSK5</accession>
<name>A0A370DSK5_9GAMM</name>
<reference evidence="3 4" key="1">
    <citation type="journal article" date="2018" name="ISME J.">
        <title>Endosymbiont genomes yield clues of tubeworm success.</title>
        <authorList>
            <person name="Li Y."/>
            <person name="Liles M.R."/>
            <person name="Halanych K.M."/>
        </authorList>
    </citation>
    <scope>NUCLEOTIDE SEQUENCE [LARGE SCALE GENOMIC DNA]</scope>
    <source>
        <strain evidence="3">A1462</strain>
    </source>
</reference>
<dbReference type="PANTHER" id="PTHR42730">
    <property type="entry name" value="2-OXOGLUTARATE SYNTHASE SUBUNIT KORC"/>
    <property type="match status" value="1"/>
</dbReference>
<keyword evidence="3" id="KW-0670">Pyruvate</keyword>
<evidence type="ECO:0000256" key="1">
    <source>
        <dbReference type="ARBA" id="ARBA00023002"/>
    </source>
</evidence>
<proteinExistence type="predicted"/>